<dbReference type="Gene3D" id="3.40.50.300">
    <property type="entry name" value="P-loop containing nucleotide triphosphate hydrolases"/>
    <property type="match status" value="1"/>
</dbReference>
<keyword evidence="2" id="KW-1185">Reference proteome</keyword>
<accession>A0AAD2HGS5</accession>
<evidence type="ECO:0000313" key="2">
    <source>
        <dbReference type="Proteomes" id="UP001295794"/>
    </source>
</evidence>
<dbReference type="Proteomes" id="UP001295794">
    <property type="component" value="Unassembled WGS sequence"/>
</dbReference>
<dbReference type="InterPro" id="IPR040632">
    <property type="entry name" value="Sulfotransfer_4"/>
</dbReference>
<dbReference type="AlphaFoldDB" id="A0AAD2HGS5"/>
<gene>
    <name evidence="1" type="ORF">MYCIT1_LOCUS21811</name>
</gene>
<dbReference type="PANTHER" id="PTHR36978:SF4">
    <property type="entry name" value="P-LOOP CONTAINING NUCLEOSIDE TRIPHOSPHATE HYDROLASE PROTEIN"/>
    <property type="match status" value="1"/>
</dbReference>
<dbReference type="PANTHER" id="PTHR36978">
    <property type="entry name" value="P-LOOP CONTAINING NUCLEOTIDE TRIPHOSPHATE HYDROLASE"/>
    <property type="match status" value="1"/>
</dbReference>
<protein>
    <recommendedName>
        <fullName evidence="3">Sulfotransferase family protein</fullName>
    </recommendedName>
</protein>
<organism evidence="1 2">
    <name type="scientific">Mycena citricolor</name>
    <dbReference type="NCBI Taxonomy" id="2018698"/>
    <lineage>
        <taxon>Eukaryota</taxon>
        <taxon>Fungi</taxon>
        <taxon>Dikarya</taxon>
        <taxon>Basidiomycota</taxon>
        <taxon>Agaricomycotina</taxon>
        <taxon>Agaricomycetes</taxon>
        <taxon>Agaricomycetidae</taxon>
        <taxon>Agaricales</taxon>
        <taxon>Marasmiineae</taxon>
        <taxon>Mycenaceae</taxon>
        <taxon>Mycena</taxon>
    </lineage>
</organism>
<dbReference type="Pfam" id="PF17784">
    <property type="entry name" value="Sulfotransfer_4"/>
    <property type="match status" value="1"/>
</dbReference>
<evidence type="ECO:0000313" key="1">
    <source>
        <dbReference type="EMBL" id="CAK5274564.1"/>
    </source>
</evidence>
<dbReference type="EMBL" id="CAVNYO010000403">
    <property type="protein sequence ID" value="CAK5274564.1"/>
    <property type="molecule type" value="Genomic_DNA"/>
</dbReference>
<sequence length="244" mass="27709">MAAPQQQHAGTVKILGFGLSRTGTSSMKVALHMLGYEPTNHGFDLFDDPEVMDQWIRALEAKYYGIGQPLDADDWRRFLARFQGVTDIPHYLFVEELLAAFPDAKVPVTYRDPKAWWKSFASTILKLCEPITTSEHAAPNESQHVRRVRLSNMCFAVLFKIRPEDMGRESITEEVATAAFEAHYEYLRAVVPKERLLIFSVKEGWAPLCTFLGKDIPDTPFPRVNDSEQFDAVFPDILKNGRDA</sequence>
<comment type="caution">
    <text evidence="1">The sequence shown here is derived from an EMBL/GenBank/DDBJ whole genome shotgun (WGS) entry which is preliminary data.</text>
</comment>
<proteinExistence type="predicted"/>
<reference evidence="1" key="1">
    <citation type="submission" date="2023-11" db="EMBL/GenBank/DDBJ databases">
        <authorList>
            <person name="De Vega J J."/>
            <person name="De Vega J J."/>
        </authorList>
    </citation>
    <scope>NUCLEOTIDE SEQUENCE</scope>
</reference>
<dbReference type="SUPFAM" id="SSF52540">
    <property type="entry name" value="P-loop containing nucleoside triphosphate hydrolases"/>
    <property type="match status" value="1"/>
</dbReference>
<dbReference type="InterPro" id="IPR027417">
    <property type="entry name" value="P-loop_NTPase"/>
</dbReference>
<name>A0AAD2HGS5_9AGAR</name>
<evidence type="ECO:0008006" key="3">
    <source>
        <dbReference type="Google" id="ProtNLM"/>
    </source>
</evidence>